<evidence type="ECO:0000259" key="10">
    <source>
        <dbReference type="Pfam" id="PF11967"/>
    </source>
</evidence>
<dbReference type="InterPro" id="IPR022572">
    <property type="entry name" value="DNA_rep/recomb_RecO_N"/>
</dbReference>
<dbReference type="Gene3D" id="1.20.1440.120">
    <property type="entry name" value="Recombination protein O, C-terminal domain"/>
    <property type="match status" value="1"/>
</dbReference>
<reference evidence="11 12" key="1">
    <citation type="journal article" date="2014" name="Genome Biol. Evol.">
        <title>Genome degeneration and adaptation in a nascent stage of symbiosis.</title>
        <authorList>
            <person name="Oakeson K.F."/>
            <person name="Gil R."/>
            <person name="Clayton A.L."/>
            <person name="Dunn D.M."/>
            <person name="von Niederhausern A.C."/>
            <person name="Hamil C."/>
            <person name="Aoyagi A."/>
            <person name="Duval B."/>
            <person name="Baca A."/>
            <person name="Silva F.J."/>
            <person name="Vallier A."/>
            <person name="Jackson D.G."/>
            <person name="Latorre A."/>
            <person name="Weiss R.B."/>
            <person name="Heddi A."/>
            <person name="Moya A."/>
            <person name="Dale C."/>
        </authorList>
    </citation>
    <scope>NUCLEOTIDE SEQUENCE [LARGE SCALE GENOMIC DNA]</scope>
    <source>
        <strain evidence="11 12">HS1</strain>
    </source>
</reference>
<name>W0HUG5_9GAMM</name>
<evidence type="ECO:0000256" key="4">
    <source>
        <dbReference type="ARBA" id="ARBA00022763"/>
    </source>
</evidence>
<dbReference type="InterPro" id="IPR012340">
    <property type="entry name" value="NA-bd_OB-fold"/>
</dbReference>
<dbReference type="KEGG" id="sod:Sant_1100"/>
<keyword evidence="4 8" id="KW-0227">DNA damage</keyword>
<dbReference type="InterPro" id="IPR003717">
    <property type="entry name" value="RecO"/>
</dbReference>
<feature type="domain" description="DNA replication/recombination mediator RecO N-terminal" evidence="10">
    <location>
        <begin position="4"/>
        <end position="76"/>
    </location>
</feature>
<evidence type="ECO:0000256" key="5">
    <source>
        <dbReference type="ARBA" id="ARBA00023172"/>
    </source>
</evidence>
<evidence type="ECO:0000256" key="2">
    <source>
        <dbReference type="ARBA" id="ARBA00007452"/>
    </source>
</evidence>
<dbReference type="HOGENOM" id="CLU_066645_1_0_6"/>
<dbReference type="PANTHER" id="PTHR33991:SF1">
    <property type="entry name" value="DNA REPAIR PROTEIN RECO"/>
    <property type="match status" value="1"/>
</dbReference>
<dbReference type="Pfam" id="PF02565">
    <property type="entry name" value="RecO_C"/>
    <property type="match status" value="1"/>
</dbReference>
<dbReference type="AlphaFoldDB" id="W0HUG5"/>
<dbReference type="InterPro" id="IPR042242">
    <property type="entry name" value="RecO_C"/>
</dbReference>
<feature type="region of interest" description="Disordered" evidence="9">
    <location>
        <begin position="234"/>
        <end position="259"/>
    </location>
</feature>
<dbReference type="GO" id="GO:0006310">
    <property type="term" value="P:DNA recombination"/>
    <property type="evidence" value="ECO:0007669"/>
    <property type="project" value="UniProtKB-UniRule"/>
</dbReference>
<accession>W0HUG5</accession>
<evidence type="ECO:0000256" key="1">
    <source>
        <dbReference type="ARBA" id="ARBA00003065"/>
    </source>
</evidence>
<organism evidence="11 12">
    <name type="scientific">Sodalis praecaptivus</name>
    <dbReference type="NCBI Taxonomy" id="1239307"/>
    <lineage>
        <taxon>Bacteria</taxon>
        <taxon>Pseudomonadati</taxon>
        <taxon>Pseudomonadota</taxon>
        <taxon>Gammaproteobacteria</taxon>
        <taxon>Enterobacterales</taxon>
        <taxon>Bruguierivoracaceae</taxon>
        <taxon>Sodalis</taxon>
    </lineage>
</organism>
<dbReference type="SUPFAM" id="SSF57863">
    <property type="entry name" value="ArfGap/RecO-like zinc finger"/>
    <property type="match status" value="1"/>
</dbReference>
<keyword evidence="5 8" id="KW-0233">DNA recombination</keyword>
<dbReference type="SUPFAM" id="SSF50249">
    <property type="entry name" value="Nucleic acid-binding proteins"/>
    <property type="match status" value="1"/>
</dbReference>
<evidence type="ECO:0000313" key="11">
    <source>
        <dbReference type="EMBL" id="AHF76172.1"/>
    </source>
</evidence>
<evidence type="ECO:0000256" key="3">
    <source>
        <dbReference type="ARBA" id="ARBA00021310"/>
    </source>
</evidence>
<dbReference type="PATRIC" id="fig|1239307.3.peg.1179"/>
<dbReference type="HAMAP" id="MF_00201">
    <property type="entry name" value="RecO"/>
    <property type="match status" value="1"/>
</dbReference>
<evidence type="ECO:0000256" key="8">
    <source>
        <dbReference type="HAMAP-Rule" id="MF_00201"/>
    </source>
</evidence>
<dbReference type="GO" id="GO:0006302">
    <property type="term" value="P:double-strand break repair"/>
    <property type="evidence" value="ECO:0007669"/>
    <property type="project" value="TreeGrafter"/>
</dbReference>
<evidence type="ECO:0000256" key="9">
    <source>
        <dbReference type="SAM" id="MobiDB-lite"/>
    </source>
</evidence>
<keyword evidence="6 8" id="KW-0234">DNA repair</keyword>
<keyword evidence="12" id="KW-1185">Reference proteome</keyword>
<dbReference type="OrthoDB" id="9804792at2"/>
<dbReference type="RefSeq" id="WP_025421303.1">
    <property type="nucleotide sequence ID" value="NZ_CP006569.1"/>
</dbReference>
<dbReference type="GO" id="GO:0043590">
    <property type="term" value="C:bacterial nucleoid"/>
    <property type="evidence" value="ECO:0007669"/>
    <property type="project" value="TreeGrafter"/>
</dbReference>
<dbReference type="Gene3D" id="2.40.50.140">
    <property type="entry name" value="Nucleic acid-binding proteins"/>
    <property type="match status" value="1"/>
</dbReference>
<feature type="compositionally biased region" description="Low complexity" evidence="9">
    <location>
        <begin position="242"/>
        <end position="259"/>
    </location>
</feature>
<comment type="similarity">
    <text evidence="2 8">Belongs to the RecO family.</text>
</comment>
<gene>
    <name evidence="8 11" type="primary">recO</name>
    <name evidence="11" type="ORF">Sant_1100</name>
</gene>
<protein>
    <recommendedName>
        <fullName evidence="3 8">DNA repair protein RecO</fullName>
    </recommendedName>
    <alternativeName>
        <fullName evidence="7 8">Recombination protein O</fullName>
    </alternativeName>
</protein>
<proteinExistence type="inferred from homology"/>
<dbReference type="Pfam" id="PF11967">
    <property type="entry name" value="RecO_N"/>
    <property type="match status" value="1"/>
</dbReference>
<evidence type="ECO:0000313" key="12">
    <source>
        <dbReference type="Proteomes" id="UP000019028"/>
    </source>
</evidence>
<dbReference type="Proteomes" id="UP000019028">
    <property type="component" value="Chromosome"/>
</dbReference>
<dbReference type="PANTHER" id="PTHR33991">
    <property type="entry name" value="DNA REPAIR PROTEIN RECO"/>
    <property type="match status" value="1"/>
</dbReference>
<evidence type="ECO:0000256" key="6">
    <source>
        <dbReference type="ARBA" id="ARBA00023204"/>
    </source>
</evidence>
<comment type="function">
    <text evidence="1 8">Involved in DNA repair and RecF pathway recombination.</text>
</comment>
<evidence type="ECO:0000256" key="7">
    <source>
        <dbReference type="ARBA" id="ARBA00033409"/>
    </source>
</evidence>
<sequence>MDGWQRAFVLHARPYSETSLLLDFFTEHQGRVRILAKGARSRRSALKGVLQPFTPLLARWGGRGEVKTLRSAEPVSLGLPLTGLMLYSGLYINELLSRVLAHETDYSTLFYDYLQCLQWLAGATGSPEPALRRFELALLTHLGYGVDFLHCAGSGEPVDDAMTYRYREEKGFIASVLLDRYSFTGRELRALAAREFPDVDTLRAAKRFTRMALKPYLGGKPLKSRELFRQFLDRRPGGAGGAAARDAGPSGPAGEAGEQ</sequence>
<dbReference type="EMBL" id="CP006569">
    <property type="protein sequence ID" value="AHF76172.1"/>
    <property type="molecule type" value="Genomic_DNA"/>
</dbReference>
<dbReference type="InterPro" id="IPR037278">
    <property type="entry name" value="ARFGAP/RecO"/>
</dbReference>
<dbReference type="NCBIfam" id="TIGR00613">
    <property type="entry name" value="reco"/>
    <property type="match status" value="1"/>
</dbReference>